<keyword evidence="8" id="KW-0479">Metal-binding</keyword>
<evidence type="ECO:0000313" key="11">
    <source>
        <dbReference type="EMBL" id="GEU41246.1"/>
    </source>
</evidence>
<dbReference type="Gene3D" id="1.10.340.70">
    <property type="match status" value="1"/>
</dbReference>
<feature type="non-terminal residue" evidence="11">
    <location>
        <position position="1"/>
    </location>
</feature>
<dbReference type="InterPro" id="IPR036397">
    <property type="entry name" value="RNaseH_sf"/>
</dbReference>
<evidence type="ECO:0000256" key="1">
    <source>
        <dbReference type="ARBA" id="ARBA00022670"/>
    </source>
</evidence>
<dbReference type="InterPro" id="IPR000477">
    <property type="entry name" value="RT_dom"/>
</dbReference>
<proteinExistence type="predicted"/>
<dbReference type="PANTHER" id="PTHR45835">
    <property type="entry name" value="YALI0A06105P"/>
    <property type="match status" value="1"/>
</dbReference>
<evidence type="ECO:0000256" key="9">
    <source>
        <dbReference type="SAM" id="MobiDB-lite"/>
    </source>
</evidence>
<dbReference type="PROSITE" id="PS50158">
    <property type="entry name" value="ZF_CCHC"/>
    <property type="match status" value="1"/>
</dbReference>
<dbReference type="InterPro" id="IPR001878">
    <property type="entry name" value="Znf_CCHC"/>
</dbReference>
<dbReference type="Gene3D" id="3.30.420.10">
    <property type="entry name" value="Ribonuclease H-like superfamily/Ribonuclease H"/>
    <property type="match status" value="2"/>
</dbReference>
<dbReference type="InterPro" id="IPR012337">
    <property type="entry name" value="RNaseH-like_sf"/>
</dbReference>
<keyword evidence="8" id="KW-0863">Zinc-finger</keyword>
<dbReference type="Pfam" id="PF00078">
    <property type="entry name" value="RVT_1"/>
    <property type="match status" value="1"/>
</dbReference>
<sequence>KTKSPLAAIYAELTPPYGVNKTKRTPLFNKSNTRKKGGEGGVDGGVAWSRCGDVGKAAATMLMVGVVFGGGSGGVGRVGESDIRDRVDRKVDIVLVSPKKSRRKSFPAAGGGGRPEVAAGWGGETLEDMLWACVIDFGGIWDVHLPWAEFSYNNSYHSSIRCAPFEALYGRKCRSPDLWAEIGETRDRQKSYDDNRRKSLEFEVGDRVMLKLSPWNGVIRFERKGKLAPRYVGPFEILERIGPVTYRLRLPEELSGVHDTFHVSNLKKCLADASLHVPLDEIKVDKTLHFVEKPVEIMDREVKRLKRSRISLVKFCWNSKRGPEFTWEHEDFMKSNDSLLLTPLCCDDIHDVTPRVSALAGVTVYLLNKGLDHIVHHLTTFHSVIIVTHFSLHLDYSFTQDTIMLDSEDSIVTYMKAPPSSDYVSGLEEPEQAPPLPEFVPGPVYLKFMPLKEDILLAEEQPLLAADSPTADSPGYISESDPKEDRGEDPADYPADGGDNDNNDDESSKDDEDDDDDVEEDEDEDEEEEEEHPALVDSILPLPVHGTASRISISVQAPTPVWSEITSPPLPVSPPLHVSSLPLPASPTYPMGYRATMIWLRAETPSTSHLLSSSTPPSGTPPLLPIPLPTSSPTLLLPSMSHRMDVPELLDLLEVLGHNMVLLPLWIMRLGETLRQRHDTDEIYGRLDDAQDERAMISGRVNMLYRGRRDHARTARLMETEARLSRQAWVQSMDVSDTACAEVASLRTTALEQQSKIARLYYILLWLKKMAPKRTTRLTPAITTTTTTTKPKWRSRNGEDNHDSGMGTRRQAAPAREYTYQDFMKCKPVYFKGIEGVVELTQWFERTETVFRISNCTMENHIKFTTCTLLESALTWWNSRITTVGLDVTYAINWTNLRKKMTEKYCPRGEIKKLEELALMCARMFLEESNKIEIYIGGLPDMIHGSVTASKPKTMQDVIEFTTELMHKKINTFAKRQAKNKRKFEDTSKNNQNQQQNKRVGHLAHDYRRAANTNTANNQRGTGAGQKPTCFECGAQGHFKRECPELKNNNRGNLAGNGNAPVKVYAVGHAETNLDSNVVTELSVYSKIDLRLGYYQLRVRKEDIPKTAFKTRYGHYEFHVMPFGLTNALVVFMDLMNRMCKPYLDKFMIFFIDDILVYLKNKEEHEEHLKTEARKPENIKNEDVGGMLIINSKDTEKLKKEKLKPCADGTLCLNGRSWLPCYDDLRTVIMHESHKSKYSIHSGSDKMYQDMKKLYWWPSMKADITTYVSKCLTCAKVKAKHQRLSGLLVQIEIPQWKWDNITLDFITKLPNLLQGYYIIWVIVDRLTKSIIFVPIRETDPMEKLARMYIKERSLQKALGTSLDMITVYHPQADGQSKRTIQTLEDMLRTYVIEFGKGWCRSPVCWAEVGEVQLISPEIVQETTEKIIQIKQRIQVARKRQNANLKRKPMEFQVRDRVMLKVAFGHYCDAFSVILGLFIHSRVYFGLPVRSWRNMIQCSKSDCPDGQDHHMREMVMKYKAEKVCHEKMVKMPLVDLKVLEVYTKSMEEHESHLKMNLELLKKEKCYVKPNKAWWFCLRMLEALGVQDKECDLDGSQASTTHFQSKILNIRQRRWMELFSDYGCKTKYHMGKANIVVDAWRRKGGVKPRRV</sequence>
<dbReference type="SUPFAM" id="SSF53098">
    <property type="entry name" value="Ribonuclease H-like"/>
    <property type="match status" value="1"/>
</dbReference>
<dbReference type="CDD" id="cd01647">
    <property type="entry name" value="RT_LTR"/>
    <property type="match status" value="1"/>
</dbReference>
<dbReference type="GO" id="GO:0003676">
    <property type="term" value="F:nucleic acid binding"/>
    <property type="evidence" value="ECO:0007669"/>
    <property type="project" value="InterPro"/>
</dbReference>
<keyword evidence="6" id="KW-0378">Hydrolase</keyword>
<dbReference type="Pfam" id="PF24626">
    <property type="entry name" value="SH3_Tf2-1"/>
    <property type="match status" value="1"/>
</dbReference>
<keyword evidence="4" id="KW-0540">Nuclease</keyword>
<dbReference type="GO" id="GO:0008270">
    <property type="term" value="F:zinc ion binding"/>
    <property type="evidence" value="ECO:0007669"/>
    <property type="project" value="UniProtKB-KW"/>
</dbReference>
<feature type="domain" description="CCHC-type" evidence="10">
    <location>
        <begin position="1030"/>
        <end position="1045"/>
    </location>
</feature>
<keyword evidence="7 11" id="KW-0695">RNA-directed DNA polymerase</keyword>
<accession>A0A6L2JW96</accession>
<dbReference type="InterPro" id="IPR043128">
    <property type="entry name" value="Rev_trsase/Diguanyl_cyclase"/>
</dbReference>
<protein>
    <submittedName>
        <fullName evidence="11">Putative reverse transcriptase domain, ribonuclease H-like domain, aspartic peptidase domain protein</fullName>
    </submittedName>
</protein>
<feature type="compositionally biased region" description="Basic and acidic residues" evidence="9">
    <location>
        <begin position="480"/>
        <end position="489"/>
    </location>
</feature>
<keyword evidence="5" id="KW-0255">Endonuclease</keyword>
<evidence type="ECO:0000256" key="3">
    <source>
        <dbReference type="ARBA" id="ARBA00022695"/>
    </source>
</evidence>
<evidence type="ECO:0000256" key="8">
    <source>
        <dbReference type="PROSITE-ProRule" id="PRU00047"/>
    </source>
</evidence>
<keyword evidence="8" id="KW-0862">Zinc</keyword>
<keyword evidence="2" id="KW-0808">Transferase</keyword>
<evidence type="ECO:0000256" key="6">
    <source>
        <dbReference type="ARBA" id="ARBA00022801"/>
    </source>
</evidence>
<evidence type="ECO:0000259" key="10">
    <source>
        <dbReference type="PROSITE" id="PS50158"/>
    </source>
</evidence>
<evidence type="ECO:0000256" key="4">
    <source>
        <dbReference type="ARBA" id="ARBA00022722"/>
    </source>
</evidence>
<dbReference type="GO" id="GO:0004519">
    <property type="term" value="F:endonuclease activity"/>
    <property type="evidence" value="ECO:0007669"/>
    <property type="project" value="UniProtKB-KW"/>
</dbReference>
<dbReference type="Pfam" id="PF00098">
    <property type="entry name" value="zf-CCHC"/>
    <property type="match status" value="1"/>
</dbReference>
<gene>
    <name evidence="11" type="ORF">Tci_013224</name>
</gene>
<dbReference type="FunFam" id="3.10.10.10:FF:000007">
    <property type="entry name" value="Retrovirus-related Pol polyprotein from transposon 17.6-like Protein"/>
    <property type="match status" value="1"/>
</dbReference>
<dbReference type="PANTHER" id="PTHR45835:SF99">
    <property type="entry name" value="CHROMO DOMAIN-CONTAINING PROTEIN-RELATED"/>
    <property type="match status" value="1"/>
</dbReference>
<dbReference type="SUPFAM" id="SSF57756">
    <property type="entry name" value="Retrovirus zinc finger-like domains"/>
    <property type="match status" value="1"/>
</dbReference>
<dbReference type="InterPro" id="IPR036875">
    <property type="entry name" value="Znf_CCHC_sf"/>
</dbReference>
<comment type="caution">
    <text evidence="11">The sequence shown here is derived from an EMBL/GenBank/DDBJ whole genome shotgun (WGS) entry which is preliminary data.</text>
</comment>
<feature type="region of interest" description="Disordered" evidence="9">
    <location>
        <begin position="465"/>
        <end position="541"/>
    </location>
</feature>
<name>A0A6L2JW96_TANCI</name>
<dbReference type="SUPFAM" id="SSF56672">
    <property type="entry name" value="DNA/RNA polymerases"/>
    <property type="match status" value="1"/>
</dbReference>
<keyword evidence="3" id="KW-0548">Nucleotidyltransferase</keyword>
<dbReference type="GO" id="GO:0008233">
    <property type="term" value="F:peptidase activity"/>
    <property type="evidence" value="ECO:0007669"/>
    <property type="project" value="UniProtKB-KW"/>
</dbReference>
<dbReference type="Gene3D" id="3.30.70.270">
    <property type="match status" value="1"/>
</dbReference>
<evidence type="ECO:0000256" key="2">
    <source>
        <dbReference type="ARBA" id="ARBA00022679"/>
    </source>
</evidence>
<dbReference type="GO" id="GO:0003964">
    <property type="term" value="F:RNA-directed DNA polymerase activity"/>
    <property type="evidence" value="ECO:0007669"/>
    <property type="project" value="UniProtKB-KW"/>
</dbReference>
<dbReference type="Gene3D" id="4.10.60.10">
    <property type="entry name" value="Zinc finger, CCHC-type"/>
    <property type="match status" value="1"/>
</dbReference>
<dbReference type="InterPro" id="IPR041588">
    <property type="entry name" value="Integrase_H2C2"/>
</dbReference>
<dbReference type="Pfam" id="PF17921">
    <property type="entry name" value="Integrase_H2C2"/>
    <property type="match status" value="1"/>
</dbReference>
<keyword evidence="1" id="KW-0645">Protease</keyword>
<dbReference type="InterPro" id="IPR056924">
    <property type="entry name" value="SH3_Tf2-1"/>
</dbReference>
<dbReference type="Gene3D" id="3.10.10.10">
    <property type="entry name" value="HIV Type 1 Reverse Transcriptase, subunit A, domain 1"/>
    <property type="match status" value="1"/>
</dbReference>
<dbReference type="InterPro" id="IPR043502">
    <property type="entry name" value="DNA/RNA_pol_sf"/>
</dbReference>
<reference evidence="11" key="1">
    <citation type="journal article" date="2019" name="Sci. Rep.">
        <title>Draft genome of Tanacetum cinerariifolium, the natural source of mosquito coil.</title>
        <authorList>
            <person name="Yamashiro T."/>
            <person name="Shiraishi A."/>
            <person name="Satake H."/>
            <person name="Nakayama K."/>
        </authorList>
    </citation>
    <scope>NUCLEOTIDE SEQUENCE</scope>
</reference>
<feature type="region of interest" description="Disordered" evidence="9">
    <location>
        <begin position="974"/>
        <end position="1001"/>
    </location>
</feature>
<feature type="compositionally biased region" description="Acidic residues" evidence="9">
    <location>
        <begin position="498"/>
        <end position="531"/>
    </location>
</feature>
<dbReference type="SMART" id="SM00343">
    <property type="entry name" value="ZnF_C2HC"/>
    <property type="match status" value="1"/>
</dbReference>
<organism evidence="11">
    <name type="scientific">Tanacetum cinerariifolium</name>
    <name type="common">Dalmatian daisy</name>
    <name type="synonym">Chrysanthemum cinerariifolium</name>
    <dbReference type="NCBI Taxonomy" id="118510"/>
    <lineage>
        <taxon>Eukaryota</taxon>
        <taxon>Viridiplantae</taxon>
        <taxon>Streptophyta</taxon>
        <taxon>Embryophyta</taxon>
        <taxon>Tracheophyta</taxon>
        <taxon>Spermatophyta</taxon>
        <taxon>Magnoliopsida</taxon>
        <taxon>eudicotyledons</taxon>
        <taxon>Gunneridae</taxon>
        <taxon>Pentapetalae</taxon>
        <taxon>asterids</taxon>
        <taxon>campanulids</taxon>
        <taxon>Asterales</taxon>
        <taxon>Asteraceae</taxon>
        <taxon>Asteroideae</taxon>
        <taxon>Anthemideae</taxon>
        <taxon>Anthemidinae</taxon>
        <taxon>Tanacetum</taxon>
    </lineage>
</organism>
<dbReference type="GO" id="GO:0006508">
    <property type="term" value="P:proteolysis"/>
    <property type="evidence" value="ECO:0007669"/>
    <property type="project" value="UniProtKB-KW"/>
</dbReference>
<evidence type="ECO:0000256" key="7">
    <source>
        <dbReference type="ARBA" id="ARBA00022918"/>
    </source>
</evidence>
<feature type="region of interest" description="Disordered" evidence="9">
    <location>
        <begin position="785"/>
        <end position="812"/>
    </location>
</feature>
<dbReference type="EMBL" id="BKCJ010001412">
    <property type="protein sequence ID" value="GEU41246.1"/>
    <property type="molecule type" value="Genomic_DNA"/>
</dbReference>
<evidence type="ECO:0000256" key="5">
    <source>
        <dbReference type="ARBA" id="ARBA00022759"/>
    </source>
</evidence>